<dbReference type="EMBL" id="JACXVP010000002">
    <property type="protein sequence ID" value="KAG5624040.1"/>
    <property type="molecule type" value="Genomic_DNA"/>
</dbReference>
<reference evidence="1 2" key="1">
    <citation type="submission" date="2020-09" db="EMBL/GenBank/DDBJ databases">
        <title>De no assembly of potato wild relative species, Solanum commersonii.</title>
        <authorList>
            <person name="Cho K."/>
        </authorList>
    </citation>
    <scope>NUCLEOTIDE SEQUENCE [LARGE SCALE GENOMIC DNA]</scope>
    <source>
        <strain evidence="1">LZ3.2</strain>
        <tissue evidence="1">Leaf</tissue>
    </source>
</reference>
<comment type="caution">
    <text evidence="1">The sequence shown here is derived from an EMBL/GenBank/DDBJ whole genome shotgun (WGS) entry which is preliminary data.</text>
</comment>
<protein>
    <submittedName>
        <fullName evidence="1">Uncharacterized protein</fullName>
    </submittedName>
</protein>
<proteinExistence type="predicted"/>
<dbReference type="AlphaFoldDB" id="A0A9J6AHH3"/>
<dbReference type="Proteomes" id="UP000824120">
    <property type="component" value="Chromosome 2"/>
</dbReference>
<accession>A0A9J6AHH3</accession>
<sequence length="89" mass="10160">MELKLLMFLKFYPSAVFLGYRTEGDSIGKCRCHKGLNMYSKLHNDHLWQTNSGAAGDCPLNFGFRPTPDALENLIDTLLSQKVFIFPEF</sequence>
<keyword evidence="2" id="KW-1185">Reference proteome</keyword>
<evidence type="ECO:0000313" key="2">
    <source>
        <dbReference type="Proteomes" id="UP000824120"/>
    </source>
</evidence>
<dbReference type="OrthoDB" id="1580329at2759"/>
<organism evidence="1 2">
    <name type="scientific">Solanum commersonii</name>
    <name type="common">Commerson's wild potato</name>
    <name type="synonym">Commerson's nightshade</name>
    <dbReference type="NCBI Taxonomy" id="4109"/>
    <lineage>
        <taxon>Eukaryota</taxon>
        <taxon>Viridiplantae</taxon>
        <taxon>Streptophyta</taxon>
        <taxon>Embryophyta</taxon>
        <taxon>Tracheophyta</taxon>
        <taxon>Spermatophyta</taxon>
        <taxon>Magnoliopsida</taxon>
        <taxon>eudicotyledons</taxon>
        <taxon>Gunneridae</taxon>
        <taxon>Pentapetalae</taxon>
        <taxon>asterids</taxon>
        <taxon>lamiids</taxon>
        <taxon>Solanales</taxon>
        <taxon>Solanaceae</taxon>
        <taxon>Solanoideae</taxon>
        <taxon>Solaneae</taxon>
        <taxon>Solanum</taxon>
    </lineage>
</organism>
<gene>
    <name evidence="1" type="ORF">H5410_009258</name>
</gene>
<name>A0A9J6AHH3_SOLCO</name>
<evidence type="ECO:0000313" key="1">
    <source>
        <dbReference type="EMBL" id="KAG5624040.1"/>
    </source>
</evidence>